<accession>A0AA39HJF0</accession>
<dbReference type="PROSITE" id="PS50041">
    <property type="entry name" value="C_TYPE_LECTIN_2"/>
    <property type="match status" value="2"/>
</dbReference>
<gene>
    <name evidence="3" type="ORF">QR680_018629</name>
</gene>
<feature type="signal peptide" evidence="1">
    <location>
        <begin position="1"/>
        <end position="15"/>
    </location>
</feature>
<comment type="caution">
    <text evidence="3">The sequence shown here is derived from an EMBL/GenBank/DDBJ whole genome shotgun (WGS) entry which is preliminary data.</text>
</comment>
<keyword evidence="1" id="KW-0732">Signal</keyword>
<dbReference type="InterPro" id="IPR050111">
    <property type="entry name" value="C-type_lectin/snaclec_domain"/>
</dbReference>
<dbReference type="CDD" id="cd00037">
    <property type="entry name" value="CLECT"/>
    <property type="match status" value="2"/>
</dbReference>
<evidence type="ECO:0000259" key="2">
    <source>
        <dbReference type="PROSITE" id="PS50041"/>
    </source>
</evidence>
<evidence type="ECO:0000256" key="1">
    <source>
        <dbReference type="SAM" id="SignalP"/>
    </source>
</evidence>
<dbReference type="InterPro" id="IPR016186">
    <property type="entry name" value="C-type_lectin-like/link_sf"/>
</dbReference>
<dbReference type="EMBL" id="JAUCMV010000004">
    <property type="protein sequence ID" value="KAK0406530.1"/>
    <property type="molecule type" value="Genomic_DNA"/>
</dbReference>
<organism evidence="3 4">
    <name type="scientific">Steinernema hermaphroditum</name>
    <dbReference type="NCBI Taxonomy" id="289476"/>
    <lineage>
        <taxon>Eukaryota</taxon>
        <taxon>Metazoa</taxon>
        <taxon>Ecdysozoa</taxon>
        <taxon>Nematoda</taxon>
        <taxon>Chromadorea</taxon>
        <taxon>Rhabditida</taxon>
        <taxon>Tylenchina</taxon>
        <taxon>Panagrolaimomorpha</taxon>
        <taxon>Strongyloidoidea</taxon>
        <taxon>Steinernematidae</taxon>
        <taxon>Steinernema</taxon>
    </lineage>
</organism>
<dbReference type="AlphaFoldDB" id="A0AA39HJF0"/>
<feature type="chain" id="PRO_5041270554" description="C-type lectin domain-containing protein" evidence="1">
    <location>
        <begin position="16"/>
        <end position="282"/>
    </location>
</feature>
<evidence type="ECO:0000313" key="4">
    <source>
        <dbReference type="Proteomes" id="UP001175271"/>
    </source>
</evidence>
<name>A0AA39HJF0_9BILA</name>
<dbReference type="PANTHER" id="PTHR22803">
    <property type="entry name" value="MANNOSE, PHOSPHOLIPASE, LECTIN RECEPTOR RELATED"/>
    <property type="match status" value="1"/>
</dbReference>
<keyword evidence="4" id="KW-1185">Reference proteome</keyword>
<evidence type="ECO:0000313" key="3">
    <source>
        <dbReference type="EMBL" id="KAK0406530.1"/>
    </source>
</evidence>
<dbReference type="Gene3D" id="3.10.100.10">
    <property type="entry name" value="Mannose-Binding Protein A, subunit A"/>
    <property type="match status" value="2"/>
</dbReference>
<feature type="domain" description="C-type lectin" evidence="2">
    <location>
        <begin position="28"/>
        <end position="144"/>
    </location>
</feature>
<dbReference type="SMART" id="SM00034">
    <property type="entry name" value="CLECT"/>
    <property type="match status" value="2"/>
</dbReference>
<proteinExistence type="predicted"/>
<dbReference type="InterPro" id="IPR016187">
    <property type="entry name" value="CTDL_fold"/>
</dbReference>
<dbReference type="SUPFAM" id="SSF56436">
    <property type="entry name" value="C-type lectin-like"/>
    <property type="match status" value="2"/>
</dbReference>
<dbReference type="Proteomes" id="UP001175271">
    <property type="component" value="Unassembled WGS sequence"/>
</dbReference>
<protein>
    <recommendedName>
        <fullName evidence="2">C-type lectin domain-containing protein</fullName>
    </recommendedName>
</protein>
<feature type="domain" description="C-type lectin" evidence="2">
    <location>
        <begin position="162"/>
        <end position="274"/>
    </location>
</feature>
<dbReference type="Pfam" id="PF00059">
    <property type="entry name" value="Lectin_C"/>
    <property type="match status" value="2"/>
</dbReference>
<reference evidence="3" key="1">
    <citation type="submission" date="2023-06" db="EMBL/GenBank/DDBJ databases">
        <title>Genomic analysis of the entomopathogenic nematode Steinernema hermaphroditum.</title>
        <authorList>
            <person name="Schwarz E.M."/>
            <person name="Heppert J.K."/>
            <person name="Baniya A."/>
            <person name="Schwartz H.T."/>
            <person name="Tan C.-H."/>
            <person name="Antoshechkin I."/>
            <person name="Sternberg P.W."/>
            <person name="Goodrich-Blair H."/>
            <person name="Dillman A.R."/>
        </authorList>
    </citation>
    <scope>NUCLEOTIDE SEQUENCE</scope>
    <source>
        <strain evidence="3">PS9179</strain>
        <tissue evidence="3">Whole animal</tissue>
    </source>
</reference>
<sequence>MKALLLLSLTSLALATSPCPPGAFLSVFKEKCFQPVNLQTDFRNAQKICTMFGGNLASVTNKYDNYLLTDKSSGTYWIGGAIDDKDEWKWTNGQVWNYTNWAEKEPKNQPNYCVKVIKSGGNPLTGDQKWASANCEQWAYFACETKPDYVPTVACPEGYHCFEDYAYAEFVPEKNFTDAEAHCQSLGGHLPSIHSAEEEAFFESIVNHTVLIGARFLPHGNDLDWTDGTKMNFIKWRPGNPVTRNQDTCVFVAWYNDAGWGTSSCREAWPFSCKIPLSKFQL</sequence>
<dbReference type="InterPro" id="IPR001304">
    <property type="entry name" value="C-type_lectin-like"/>
</dbReference>